<dbReference type="PROSITE" id="PS51832">
    <property type="entry name" value="HD_GYP"/>
    <property type="match status" value="1"/>
</dbReference>
<proteinExistence type="predicted"/>
<dbReference type="PANTHER" id="PTHR43155">
    <property type="entry name" value="CYCLIC DI-GMP PHOSPHODIESTERASE PA4108-RELATED"/>
    <property type="match status" value="1"/>
</dbReference>
<evidence type="ECO:0000313" key="2">
    <source>
        <dbReference type="EMBL" id="MBP2026900.1"/>
    </source>
</evidence>
<reference evidence="2 3" key="1">
    <citation type="submission" date="2021-03" db="EMBL/GenBank/DDBJ databases">
        <title>Genomic Encyclopedia of Type Strains, Phase IV (KMG-IV): sequencing the most valuable type-strain genomes for metagenomic binning, comparative biology and taxonomic classification.</title>
        <authorList>
            <person name="Goeker M."/>
        </authorList>
    </citation>
    <scope>NUCLEOTIDE SEQUENCE [LARGE SCALE GENOMIC DNA]</scope>
    <source>
        <strain evidence="2 3">DSM 27512</strain>
    </source>
</reference>
<evidence type="ECO:0000313" key="3">
    <source>
        <dbReference type="Proteomes" id="UP001314903"/>
    </source>
</evidence>
<dbReference type="SMART" id="SM00471">
    <property type="entry name" value="HDc"/>
    <property type="match status" value="1"/>
</dbReference>
<dbReference type="InterPro" id="IPR003607">
    <property type="entry name" value="HD/PDEase_dom"/>
</dbReference>
<evidence type="ECO:0000259" key="1">
    <source>
        <dbReference type="PROSITE" id="PS51832"/>
    </source>
</evidence>
<dbReference type="Pfam" id="PF13487">
    <property type="entry name" value="HD_5"/>
    <property type="match status" value="1"/>
</dbReference>
<keyword evidence="3" id="KW-1185">Reference proteome</keyword>
<dbReference type="RefSeq" id="WP_209659365.1">
    <property type="nucleotide sequence ID" value="NZ_JAGGLI010000005.1"/>
</dbReference>
<dbReference type="Proteomes" id="UP001314903">
    <property type="component" value="Unassembled WGS sequence"/>
</dbReference>
<dbReference type="NCBIfam" id="TIGR00277">
    <property type="entry name" value="HDIG"/>
    <property type="match status" value="1"/>
</dbReference>
<dbReference type="InterPro" id="IPR006675">
    <property type="entry name" value="HDIG_dom"/>
</dbReference>
<organism evidence="2 3">
    <name type="scientific">Acetoanaerobium pronyense</name>
    <dbReference type="NCBI Taxonomy" id="1482736"/>
    <lineage>
        <taxon>Bacteria</taxon>
        <taxon>Bacillati</taxon>
        <taxon>Bacillota</taxon>
        <taxon>Clostridia</taxon>
        <taxon>Peptostreptococcales</taxon>
        <taxon>Filifactoraceae</taxon>
        <taxon>Acetoanaerobium</taxon>
    </lineage>
</organism>
<dbReference type="PANTHER" id="PTHR43155:SF2">
    <property type="entry name" value="CYCLIC DI-GMP PHOSPHODIESTERASE PA4108"/>
    <property type="match status" value="1"/>
</dbReference>
<protein>
    <submittedName>
        <fullName evidence="2">Nucleotidyltransferase with HDIG domain</fullName>
    </submittedName>
</protein>
<accession>A0ABS4KGL5</accession>
<gene>
    <name evidence="2" type="ORF">J2Z35_000692</name>
</gene>
<comment type="caution">
    <text evidence="2">The sequence shown here is derived from an EMBL/GenBank/DDBJ whole genome shotgun (WGS) entry which is preliminary data.</text>
</comment>
<sequence length="357" mass="40788">MRICSVDKLKPGVKLGKPVYDIKGVFLLAKDMQLTEVMIKRLVANKIYFVYIEDEISEGISIESIIDDQTKATIITTMKNIMENKIDSKGNSGMIPREEFNKIKEIVDTLIEEIKSKSDISYMAVELMGTDMNTYSHSVNVAILSILNAVDYGYSMDMCEKIGIGAILHDIGKTKIDTSVLQKQEPFTMKELVEMQRHSEYGYEMVRRDPSISAISKAIILNHHEKLDGTGYPNRIQARYIPDFVRIVTMADMFDAMTTDRVYRKRLPVHTALELLMTDCVSKLDSNVYKKFVKNVVLYPPGTLVELNEGTKGIVIKYDKSNPTRPLLRVFESDKFEYKSKIDLMNHLNLLIERTLD</sequence>
<name>A0ABS4KGL5_9FIRM</name>
<dbReference type="EMBL" id="JAGGLI010000005">
    <property type="protein sequence ID" value="MBP2026900.1"/>
    <property type="molecule type" value="Genomic_DNA"/>
</dbReference>
<dbReference type="Gene3D" id="1.10.3210.10">
    <property type="entry name" value="Hypothetical protein af1432"/>
    <property type="match status" value="1"/>
</dbReference>
<dbReference type="SUPFAM" id="SSF109604">
    <property type="entry name" value="HD-domain/PDEase-like"/>
    <property type="match status" value="1"/>
</dbReference>
<dbReference type="CDD" id="cd00077">
    <property type="entry name" value="HDc"/>
    <property type="match status" value="1"/>
</dbReference>
<feature type="domain" description="HD-GYP" evidence="1">
    <location>
        <begin position="112"/>
        <end position="308"/>
    </location>
</feature>
<dbReference type="InterPro" id="IPR037522">
    <property type="entry name" value="HD_GYP_dom"/>
</dbReference>